<feature type="non-terminal residue" evidence="2">
    <location>
        <position position="1"/>
    </location>
</feature>
<dbReference type="SUPFAM" id="SSF53448">
    <property type="entry name" value="Nucleotide-diphospho-sugar transferases"/>
    <property type="match status" value="1"/>
</dbReference>
<dbReference type="InterPro" id="IPR029044">
    <property type="entry name" value="Nucleotide-diphossugar_trans"/>
</dbReference>
<dbReference type="Gene3D" id="3.90.550.10">
    <property type="entry name" value="Spore Coat Polysaccharide Biosynthesis Protein SpsA, Chain A"/>
    <property type="match status" value="1"/>
</dbReference>
<gene>
    <name evidence="2" type="ORF">S01H4_51178</name>
</gene>
<dbReference type="Pfam" id="PF00535">
    <property type="entry name" value="Glycos_transf_2"/>
    <property type="match status" value="1"/>
</dbReference>
<accession>X1BN34</accession>
<dbReference type="AlphaFoldDB" id="X1BN34"/>
<proteinExistence type="predicted"/>
<dbReference type="EMBL" id="BART01029120">
    <property type="protein sequence ID" value="GAG97354.1"/>
    <property type="molecule type" value="Genomic_DNA"/>
</dbReference>
<organism evidence="2">
    <name type="scientific">marine sediment metagenome</name>
    <dbReference type="NCBI Taxonomy" id="412755"/>
    <lineage>
        <taxon>unclassified sequences</taxon>
        <taxon>metagenomes</taxon>
        <taxon>ecological metagenomes</taxon>
    </lineage>
</organism>
<feature type="domain" description="Glycosyltransferase 2-like" evidence="1">
    <location>
        <begin position="5"/>
        <end position="49"/>
    </location>
</feature>
<name>X1BN34_9ZZZZ</name>
<evidence type="ECO:0000313" key="2">
    <source>
        <dbReference type="EMBL" id="GAG97354.1"/>
    </source>
</evidence>
<comment type="caution">
    <text evidence="2">The sequence shown here is derived from an EMBL/GenBank/DDBJ whole genome shotgun (WGS) entry which is preliminary data.</text>
</comment>
<sequence length="268" mass="30783">SEPDDGQASAINKGMSQARGQIVAWLNSDDLYLPGAVRQAVEVFQANQQIGMVFGNALTIDAEGCPIKELIFPDWELQDLIGFRIICQPAVFMDRTSYERVAGLDLNYHFMLDHHLWIRIANLKPIKHIPDFWAAARHHKSAKNVSQAADFGRETLELLEWMHSQPDLAPIVEQNRRHVLAGAYRLNARYLMDGGDYAGSLKSYTKAFLYQPKYTLRHWHRILYAMLGLLGVRNLDGFYTRYQDSRRPDLRDTVDFDNWPGLCFKQAE</sequence>
<reference evidence="2" key="1">
    <citation type="journal article" date="2014" name="Front. Microbiol.">
        <title>High frequency of phylogenetically diverse reductive dehalogenase-homologous genes in deep subseafloor sedimentary metagenomes.</title>
        <authorList>
            <person name="Kawai M."/>
            <person name="Futagami T."/>
            <person name="Toyoda A."/>
            <person name="Takaki Y."/>
            <person name="Nishi S."/>
            <person name="Hori S."/>
            <person name="Arai W."/>
            <person name="Tsubouchi T."/>
            <person name="Morono Y."/>
            <person name="Uchiyama I."/>
            <person name="Ito T."/>
            <person name="Fujiyama A."/>
            <person name="Inagaki F."/>
            <person name="Takami H."/>
        </authorList>
    </citation>
    <scope>NUCLEOTIDE SEQUENCE</scope>
    <source>
        <strain evidence="2">Expedition CK06-06</strain>
    </source>
</reference>
<feature type="non-terminal residue" evidence="2">
    <location>
        <position position="268"/>
    </location>
</feature>
<protein>
    <recommendedName>
        <fullName evidence="1">Glycosyltransferase 2-like domain-containing protein</fullName>
    </recommendedName>
</protein>
<evidence type="ECO:0000259" key="1">
    <source>
        <dbReference type="Pfam" id="PF00535"/>
    </source>
</evidence>
<dbReference type="InterPro" id="IPR001173">
    <property type="entry name" value="Glyco_trans_2-like"/>
</dbReference>